<keyword evidence="3 7" id="KW-0812">Transmembrane</keyword>
<feature type="transmembrane region" description="Helical" evidence="7">
    <location>
        <begin position="240"/>
        <end position="258"/>
    </location>
</feature>
<dbReference type="PANTHER" id="PTHR34390:SF2">
    <property type="entry name" value="SUCCINATE TRANSPORTER SUBUNIT YJJP-RELATED"/>
    <property type="match status" value="1"/>
</dbReference>
<evidence type="ECO:0000256" key="3">
    <source>
        <dbReference type="ARBA" id="ARBA00022692"/>
    </source>
</evidence>
<reference evidence="9 10" key="1">
    <citation type="submission" date="2020-01" db="EMBL/GenBank/DDBJ databases">
        <title>Whole-genome sequence of Heliobacterium undosum DSM 13378.</title>
        <authorList>
            <person name="Kyndt J.A."/>
            <person name="Meyer T.E."/>
        </authorList>
    </citation>
    <scope>NUCLEOTIDE SEQUENCE [LARGE SCALE GENOMIC DNA]</scope>
    <source>
        <strain evidence="9 10">DSM 13378</strain>
    </source>
</reference>
<evidence type="ECO:0000256" key="5">
    <source>
        <dbReference type="ARBA" id="ARBA00023136"/>
    </source>
</evidence>
<evidence type="ECO:0000259" key="8">
    <source>
        <dbReference type="Pfam" id="PF06738"/>
    </source>
</evidence>
<feature type="domain" description="Threonine/serine exporter-like N-terminal" evidence="8">
    <location>
        <begin position="8"/>
        <end position="255"/>
    </location>
</feature>
<evidence type="ECO:0000313" key="10">
    <source>
        <dbReference type="Proteomes" id="UP000463470"/>
    </source>
</evidence>
<dbReference type="PANTHER" id="PTHR34390">
    <property type="entry name" value="UPF0442 PROTEIN YJJB-RELATED"/>
    <property type="match status" value="1"/>
</dbReference>
<protein>
    <submittedName>
        <fullName evidence="9">Threonine/serine exporter family protein</fullName>
    </submittedName>
</protein>
<evidence type="ECO:0000256" key="1">
    <source>
        <dbReference type="ARBA" id="ARBA00004651"/>
    </source>
</evidence>
<sequence length="260" mass="26921">MERHDVLRLAMDAGEIMLVNGGETYRVEDTIRRICQAGGLSGAEAFVTPTGIFLSVDGAGGDQPLSLVRRIPQRTIDLNKIAGVNDFSRRFAAGRMAVDEGMQELAAIRREVTHNHGRTLLASGVGAAAATLLLGGALADLFPAALVGAVTMRLLDRLTVLQTTHFIKEFAGGAIAAVIALLLSEAVRLAGGQAGLLHPDKVILGTLYLLVPGVTFTNAVRDLIAGDLVSGAVRGLDALLVAGALAGGSGFVLAFWGGGF</sequence>
<dbReference type="GO" id="GO:0005886">
    <property type="term" value="C:plasma membrane"/>
    <property type="evidence" value="ECO:0007669"/>
    <property type="project" value="UniProtKB-SubCell"/>
</dbReference>
<dbReference type="AlphaFoldDB" id="A0A845KZ57"/>
<feature type="transmembrane region" description="Helical" evidence="7">
    <location>
        <begin position="170"/>
        <end position="190"/>
    </location>
</feature>
<evidence type="ECO:0000256" key="2">
    <source>
        <dbReference type="ARBA" id="ARBA00022475"/>
    </source>
</evidence>
<evidence type="ECO:0000256" key="6">
    <source>
        <dbReference type="ARBA" id="ARBA00034125"/>
    </source>
</evidence>
<dbReference type="InterPro" id="IPR050539">
    <property type="entry name" value="ThrE_Dicarb/AminoAcid_Exp"/>
</dbReference>
<accession>A0A845KZ57</accession>
<evidence type="ECO:0000256" key="7">
    <source>
        <dbReference type="SAM" id="Phobius"/>
    </source>
</evidence>
<dbReference type="EMBL" id="WXEY01000001">
    <property type="protein sequence ID" value="MZP28396.1"/>
    <property type="molecule type" value="Genomic_DNA"/>
</dbReference>
<evidence type="ECO:0000256" key="4">
    <source>
        <dbReference type="ARBA" id="ARBA00022989"/>
    </source>
</evidence>
<proteinExistence type="inferred from homology"/>
<comment type="subcellular location">
    <subcellularLocation>
        <location evidence="1">Cell membrane</location>
        <topology evidence="1">Multi-pass membrane protein</topology>
    </subcellularLocation>
</comment>
<dbReference type="GO" id="GO:0022857">
    <property type="term" value="F:transmembrane transporter activity"/>
    <property type="evidence" value="ECO:0007669"/>
    <property type="project" value="InterPro"/>
</dbReference>
<dbReference type="Proteomes" id="UP000463470">
    <property type="component" value="Unassembled WGS sequence"/>
</dbReference>
<keyword evidence="4 7" id="KW-1133">Transmembrane helix</keyword>
<dbReference type="InterPro" id="IPR010619">
    <property type="entry name" value="ThrE-like_N"/>
</dbReference>
<keyword evidence="5 7" id="KW-0472">Membrane</keyword>
<keyword evidence="2" id="KW-1003">Cell membrane</keyword>
<evidence type="ECO:0000313" key="9">
    <source>
        <dbReference type="EMBL" id="MZP28396.1"/>
    </source>
</evidence>
<organism evidence="9 10">
    <name type="scientific">Heliomicrobium undosum</name>
    <dbReference type="NCBI Taxonomy" id="121734"/>
    <lineage>
        <taxon>Bacteria</taxon>
        <taxon>Bacillati</taxon>
        <taxon>Bacillota</taxon>
        <taxon>Clostridia</taxon>
        <taxon>Eubacteriales</taxon>
        <taxon>Heliobacteriaceae</taxon>
        <taxon>Heliomicrobium</taxon>
    </lineage>
</organism>
<comment type="similarity">
    <text evidence="6">Belongs to the ThrE exporter (TC 2.A.79) family.</text>
</comment>
<comment type="caution">
    <text evidence="9">The sequence shown here is derived from an EMBL/GenBank/DDBJ whole genome shotgun (WGS) entry which is preliminary data.</text>
</comment>
<feature type="transmembrane region" description="Helical" evidence="7">
    <location>
        <begin position="119"/>
        <end position="150"/>
    </location>
</feature>
<dbReference type="OrthoDB" id="9813917at2"/>
<keyword evidence="10" id="KW-1185">Reference proteome</keyword>
<feature type="transmembrane region" description="Helical" evidence="7">
    <location>
        <begin position="202"/>
        <end position="220"/>
    </location>
</feature>
<dbReference type="Pfam" id="PF06738">
    <property type="entry name" value="ThrE"/>
    <property type="match status" value="1"/>
</dbReference>
<gene>
    <name evidence="9" type="ORF">GTO91_01495</name>
</gene>
<name>A0A845KZ57_9FIRM</name>
<dbReference type="GO" id="GO:0015744">
    <property type="term" value="P:succinate transport"/>
    <property type="evidence" value="ECO:0007669"/>
    <property type="project" value="TreeGrafter"/>
</dbReference>
<dbReference type="RefSeq" id="WP_161253749.1">
    <property type="nucleotide sequence ID" value="NZ_WXEY01000001.1"/>
</dbReference>